<evidence type="ECO:0000313" key="3">
    <source>
        <dbReference type="EMBL" id="KHS46028.1"/>
    </source>
</evidence>
<dbReference type="AlphaFoldDB" id="A0A0B8ZSC4"/>
<keyword evidence="2" id="KW-0732">Signal</keyword>
<name>A0A0B8ZSC4_9SPHN</name>
<evidence type="ECO:0000256" key="2">
    <source>
        <dbReference type="SAM" id="SignalP"/>
    </source>
</evidence>
<dbReference type="STRING" id="48936.NJ75_02289"/>
<evidence type="ECO:0000256" key="1">
    <source>
        <dbReference type="SAM" id="MobiDB-lite"/>
    </source>
</evidence>
<feature type="chain" id="PRO_5002145188" evidence="2">
    <location>
        <begin position="22"/>
        <end position="106"/>
    </location>
</feature>
<sequence length="106" mass="11068">MIRTALIVALAAAALPASASAAEPARPEAAAPAAKPKYSTAETDIGTLLDDPAAKAIIDKYIPGMTSNEQIEMARSMTLKAVQTYAPDDVTDERLAQIDADLAKLK</sequence>
<dbReference type="RefSeq" id="WP_322788212.1">
    <property type="nucleotide sequence ID" value="NZ_JRVC01000010.1"/>
</dbReference>
<organism evidence="3 4">
    <name type="scientific">Novosphingobium subterraneum</name>
    <dbReference type="NCBI Taxonomy" id="48936"/>
    <lineage>
        <taxon>Bacteria</taxon>
        <taxon>Pseudomonadati</taxon>
        <taxon>Pseudomonadota</taxon>
        <taxon>Alphaproteobacteria</taxon>
        <taxon>Sphingomonadales</taxon>
        <taxon>Sphingomonadaceae</taxon>
        <taxon>Novosphingobium</taxon>
    </lineage>
</organism>
<keyword evidence="4" id="KW-1185">Reference proteome</keyword>
<dbReference type="Proteomes" id="UP000031338">
    <property type="component" value="Unassembled WGS sequence"/>
</dbReference>
<dbReference type="PATRIC" id="fig|48936.3.peg.2301"/>
<feature type="compositionally biased region" description="Low complexity" evidence="1">
    <location>
        <begin position="17"/>
        <end position="37"/>
    </location>
</feature>
<comment type="caution">
    <text evidence="3">The sequence shown here is derived from an EMBL/GenBank/DDBJ whole genome shotgun (WGS) entry which is preliminary data.</text>
</comment>
<feature type="signal peptide" evidence="2">
    <location>
        <begin position="1"/>
        <end position="21"/>
    </location>
</feature>
<proteinExistence type="predicted"/>
<evidence type="ECO:0000313" key="4">
    <source>
        <dbReference type="Proteomes" id="UP000031338"/>
    </source>
</evidence>
<protein>
    <submittedName>
        <fullName evidence="3">Uncharacterized protein</fullName>
    </submittedName>
</protein>
<gene>
    <name evidence="3" type="ORF">NJ75_02289</name>
</gene>
<feature type="region of interest" description="Disordered" evidence="1">
    <location>
        <begin position="17"/>
        <end position="39"/>
    </location>
</feature>
<reference evidence="3 4" key="1">
    <citation type="submission" date="2014-10" db="EMBL/GenBank/DDBJ databases">
        <title>Draft genome sequence of Novosphingobium subterraneum DSM 12447.</title>
        <authorList>
            <person name="Gan H.M."/>
            <person name="Gan H.Y."/>
            <person name="Savka M.A."/>
        </authorList>
    </citation>
    <scope>NUCLEOTIDE SEQUENCE [LARGE SCALE GENOMIC DNA]</scope>
    <source>
        <strain evidence="3 4">DSM 12447</strain>
    </source>
</reference>
<dbReference type="EMBL" id="JRVC01000010">
    <property type="protein sequence ID" value="KHS46028.1"/>
    <property type="molecule type" value="Genomic_DNA"/>
</dbReference>
<accession>A0A0B8ZSC4</accession>